<proteinExistence type="predicted"/>
<dbReference type="NCBIfam" id="TIGR04019">
    <property type="entry name" value="B_thiol_YtxJ"/>
    <property type="match status" value="1"/>
</dbReference>
<dbReference type="Pfam" id="PF11009">
    <property type="entry name" value="BrxC"/>
    <property type="match status" value="1"/>
</dbReference>
<evidence type="ECO:0000313" key="2">
    <source>
        <dbReference type="Proteomes" id="UP001431131"/>
    </source>
</evidence>
<dbReference type="Proteomes" id="UP001431131">
    <property type="component" value="Unassembled WGS sequence"/>
</dbReference>
<organism evidence="1 2">
    <name type="scientific">Fredinandcohnia quinoae</name>
    <dbReference type="NCBI Taxonomy" id="2918902"/>
    <lineage>
        <taxon>Bacteria</taxon>
        <taxon>Bacillati</taxon>
        <taxon>Bacillota</taxon>
        <taxon>Bacilli</taxon>
        <taxon>Bacillales</taxon>
        <taxon>Bacillaceae</taxon>
        <taxon>Fredinandcohnia</taxon>
    </lineage>
</organism>
<dbReference type="InterPro" id="IPR022551">
    <property type="entry name" value="BrxC"/>
</dbReference>
<evidence type="ECO:0000313" key="1">
    <source>
        <dbReference type="EMBL" id="MCH1625342.1"/>
    </source>
</evidence>
<keyword evidence="2" id="KW-1185">Reference proteome</keyword>
<protein>
    <submittedName>
        <fullName evidence="1">Bacillithiol system redox-active protein YtxJ</fullName>
    </submittedName>
</protein>
<dbReference type="SUPFAM" id="SSF52833">
    <property type="entry name" value="Thioredoxin-like"/>
    <property type="match status" value="1"/>
</dbReference>
<dbReference type="Gene3D" id="3.40.30.10">
    <property type="entry name" value="Glutaredoxin"/>
    <property type="match status" value="1"/>
</dbReference>
<dbReference type="AlphaFoldDB" id="A0AAW5E629"/>
<dbReference type="RefSeq" id="WP_240254658.1">
    <property type="nucleotide sequence ID" value="NZ_JAKTTI010000010.1"/>
</dbReference>
<gene>
    <name evidence="1" type="primary">ytxJ</name>
    <name evidence="1" type="ORF">MJG50_08395</name>
</gene>
<accession>A0AAW5E629</accession>
<name>A0AAW5E629_9BACI</name>
<sequence>MKKIDSVEEFTDILKTKQKFLLIKHSTTCPISKAAFNEYEAFVSENKGIPTFYLFVQDARPLSNYIAETFNIRHESPQALLFDQGIVTWNVSHWKITRKSLNEATS</sequence>
<dbReference type="EMBL" id="JAKTTI010000010">
    <property type="protein sequence ID" value="MCH1625342.1"/>
    <property type="molecule type" value="Genomic_DNA"/>
</dbReference>
<reference evidence="1" key="1">
    <citation type="submission" date="2022-02" db="EMBL/GenBank/DDBJ databases">
        <title>Fredinandcohnia quinoae sp. nov. isolated from Chenopodium quinoa seeds.</title>
        <authorList>
            <person name="Saati-Santamaria Z."/>
            <person name="Flores-Felix J.D."/>
            <person name="Igual J.M."/>
            <person name="Velazquez E."/>
            <person name="Garcia-Fraile P."/>
            <person name="Martinez-Molina E."/>
        </authorList>
    </citation>
    <scope>NUCLEOTIDE SEQUENCE</scope>
    <source>
        <strain evidence="1">SECRCQ15</strain>
    </source>
</reference>
<comment type="caution">
    <text evidence="1">The sequence shown here is derived from an EMBL/GenBank/DDBJ whole genome shotgun (WGS) entry which is preliminary data.</text>
</comment>
<dbReference type="InterPro" id="IPR036249">
    <property type="entry name" value="Thioredoxin-like_sf"/>
</dbReference>